<feature type="domain" description="HTH luxR-type" evidence="4">
    <location>
        <begin position="144"/>
        <end position="209"/>
    </location>
</feature>
<dbReference type="InterPro" id="IPR000792">
    <property type="entry name" value="Tscrpt_reg_LuxR_C"/>
</dbReference>
<dbReference type="Pfam" id="PF00196">
    <property type="entry name" value="GerE"/>
    <property type="match status" value="1"/>
</dbReference>
<dbReference type="SUPFAM" id="SSF46894">
    <property type="entry name" value="C-terminal effector domain of the bipartite response regulators"/>
    <property type="match status" value="1"/>
</dbReference>
<protein>
    <submittedName>
        <fullName evidence="6">Response regulator transcription factor</fullName>
    </submittedName>
</protein>
<dbReference type="PRINTS" id="PR00038">
    <property type="entry name" value="HTHLUXR"/>
</dbReference>
<feature type="domain" description="Response regulatory" evidence="5">
    <location>
        <begin position="3"/>
        <end position="119"/>
    </location>
</feature>
<dbReference type="Proteomes" id="UP001065174">
    <property type="component" value="Chromosome"/>
</dbReference>
<dbReference type="SUPFAM" id="SSF52172">
    <property type="entry name" value="CheY-like"/>
    <property type="match status" value="1"/>
</dbReference>
<dbReference type="Pfam" id="PF00072">
    <property type="entry name" value="Response_reg"/>
    <property type="match status" value="1"/>
</dbReference>
<dbReference type="RefSeq" id="WP_262309519.1">
    <property type="nucleotide sequence ID" value="NZ_CP106679.1"/>
</dbReference>
<dbReference type="PROSITE" id="PS00622">
    <property type="entry name" value="HTH_LUXR_1"/>
    <property type="match status" value="1"/>
</dbReference>
<keyword evidence="1 3" id="KW-0597">Phosphoprotein</keyword>
<keyword evidence="2" id="KW-0238">DNA-binding</keyword>
<dbReference type="InterPro" id="IPR001789">
    <property type="entry name" value="Sig_transdc_resp-reg_receiver"/>
</dbReference>
<dbReference type="SMART" id="SM00448">
    <property type="entry name" value="REC"/>
    <property type="match status" value="1"/>
</dbReference>
<dbReference type="PROSITE" id="PS50043">
    <property type="entry name" value="HTH_LUXR_2"/>
    <property type="match status" value="1"/>
</dbReference>
<dbReference type="CDD" id="cd17535">
    <property type="entry name" value="REC_NarL-like"/>
    <property type="match status" value="1"/>
</dbReference>
<organism evidence="6 7">
    <name type="scientific">Reichenbachiella agarivorans</name>
    <dbReference type="NCBI Taxonomy" id="2979464"/>
    <lineage>
        <taxon>Bacteria</taxon>
        <taxon>Pseudomonadati</taxon>
        <taxon>Bacteroidota</taxon>
        <taxon>Cytophagia</taxon>
        <taxon>Cytophagales</taxon>
        <taxon>Reichenbachiellaceae</taxon>
        <taxon>Reichenbachiella</taxon>
    </lineage>
</organism>
<sequence length="211" mass="23152">MTSVILADDHSVVRKGLKLLLEECGTIIVVAEASSGEQALELVKEHKPDVLVTDISMPGMSGLDLIPLVKKAAPKTQILVLSTHNDEEYILVSFEAGALGYLPKNTKAEQLIAAVEKIAEGELYYTPEVVDILGASLIKRRSPGKSLKSMLTKREKEILKELVNGATNKEIADHLFLSTRTVDSHRRNIMKKLNVTNSAQLVKMAIEKNLI</sequence>
<accession>A0ABY6CNL8</accession>
<dbReference type="InterPro" id="IPR011006">
    <property type="entry name" value="CheY-like_superfamily"/>
</dbReference>
<name>A0ABY6CNL8_9BACT</name>
<evidence type="ECO:0000313" key="7">
    <source>
        <dbReference type="Proteomes" id="UP001065174"/>
    </source>
</evidence>
<evidence type="ECO:0000313" key="6">
    <source>
        <dbReference type="EMBL" id="UXP32082.1"/>
    </source>
</evidence>
<gene>
    <name evidence="6" type="ORF">N6H18_17200</name>
</gene>
<dbReference type="InterPro" id="IPR016032">
    <property type="entry name" value="Sig_transdc_resp-reg_C-effctor"/>
</dbReference>
<reference evidence="6" key="1">
    <citation type="submission" date="2022-09" db="EMBL/GenBank/DDBJ databases">
        <title>Comparative genomics and taxonomic characterization of three novel marine species of genus Reichenbachiella exhibiting antioxidant and polysaccharide degradation activities.</title>
        <authorList>
            <person name="Muhammad N."/>
            <person name="Lee Y.-J."/>
            <person name="Ko J."/>
            <person name="Kim S.-G."/>
        </authorList>
    </citation>
    <scope>NUCLEOTIDE SEQUENCE</scope>
    <source>
        <strain evidence="6">BKB1-1</strain>
    </source>
</reference>
<dbReference type="EMBL" id="CP106679">
    <property type="protein sequence ID" value="UXP32082.1"/>
    <property type="molecule type" value="Genomic_DNA"/>
</dbReference>
<dbReference type="PROSITE" id="PS50110">
    <property type="entry name" value="RESPONSE_REGULATORY"/>
    <property type="match status" value="1"/>
</dbReference>
<evidence type="ECO:0000259" key="4">
    <source>
        <dbReference type="PROSITE" id="PS50043"/>
    </source>
</evidence>
<evidence type="ECO:0000259" key="5">
    <source>
        <dbReference type="PROSITE" id="PS50110"/>
    </source>
</evidence>
<feature type="modified residue" description="4-aspartylphosphate" evidence="3">
    <location>
        <position position="54"/>
    </location>
</feature>
<dbReference type="SMART" id="SM00421">
    <property type="entry name" value="HTH_LUXR"/>
    <property type="match status" value="1"/>
</dbReference>
<dbReference type="InterPro" id="IPR039420">
    <property type="entry name" value="WalR-like"/>
</dbReference>
<keyword evidence="7" id="KW-1185">Reference proteome</keyword>
<evidence type="ECO:0000256" key="2">
    <source>
        <dbReference type="ARBA" id="ARBA00023125"/>
    </source>
</evidence>
<dbReference type="PANTHER" id="PTHR43214:SF43">
    <property type="entry name" value="TWO-COMPONENT RESPONSE REGULATOR"/>
    <property type="match status" value="1"/>
</dbReference>
<dbReference type="PANTHER" id="PTHR43214">
    <property type="entry name" value="TWO-COMPONENT RESPONSE REGULATOR"/>
    <property type="match status" value="1"/>
</dbReference>
<evidence type="ECO:0000256" key="1">
    <source>
        <dbReference type="ARBA" id="ARBA00022553"/>
    </source>
</evidence>
<dbReference type="InterPro" id="IPR058245">
    <property type="entry name" value="NreC/VraR/RcsB-like_REC"/>
</dbReference>
<proteinExistence type="predicted"/>
<dbReference type="CDD" id="cd06170">
    <property type="entry name" value="LuxR_C_like"/>
    <property type="match status" value="1"/>
</dbReference>
<dbReference type="Gene3D" id="3.40.50.2300">
    <property type="match status" value="1"/>
</dbReference>
<evidence type="ECO:0000256" key="3">
    <source>
        <dbReference type="PROSITE-ProRule" id="PRU00169"/>
    </source>
</evidence>